<proteinExistence type="predicted"/>
<protein>
    <recommendedName>
        <fullName evidence="2">Pantoate--beta-alanine ligase</fullName>
    </recommendedName>
</protein>
<sequence>MAAQNLCTPAELCSHIVKTIDANPLLKTEYAQVLGSKTLQPANRWEEYDGARLCVAVQAGSVRLIDNIKLK</sequence>
<evidence type="ECO:0000313" key="1">
    <source>
        <dbReference type="EMBL" id="MPN42823.1"/>
    </source>
</evidence>
<accession>A0A645I5T1</accession>
<dbReference type="InterPro" id="IPR042176">
    <property type="entry name" value="Pantoate_ligase_C"/>
</dbReference>
<dbReference type="Gene3D" id="3.30.1300.10">
    <property type="entry name" value="Pantoate-beta-alanine ligase, C-terminal domain"/>
    <property type="match status" value="1"/>
</dbReference>
<dbReference type="EMBL" id="VSSQ01100818">
    <property type="protein sequence ID" value="MPN42823.1"/>
    <property type="molecule type" value="Genomic_DNA"/>
</dbReference>
<dbReference type="Pfam" id="PF02569">
    <property type="entry name" value="Pantoate_ligase"/>
    <property type="match status" value="1"/>
</dbReference>
<comment type="caution">
    <text evidence="1">The sequence shown here is derived from an EMBL/GenBank/DDBJ whole genome shotgun (WGS) entry which is preliminary data.</text>
</comment>
<name>A0A645I5T1_9ZZZZ</name>
<dbReference type="GO" id="GO:0004592">
    <property type="term" value="F:pantoate-beta-alanine ligase activity"/>
    <property type="evidence" value="ECO:0007669"/>
    <property type="project" value="InterPro"/>
</dbReference>
<organism evidence="1">
    <name type="scientific">bioreactor metagenome</name>
    <dbReference type="NCBI Taxonomy" id="1076179"/>
    <lineage>
        <taxon>unclassified sequences</taxon>
        <taxon>metagenomes</taxon>
        <taxon>ecological metagenomes</taxon>
    </lineage>
</organism>
<dbReference type="InterPro" id="IPR003721">
    <property type="entry name" value="Pantoate_ligase"/>
</dbReference>
<gene>
    <name evidence="1" type="ORF">SDC9_190381</name>
</gene>
<dbReference type="GO" id="GO:0015940">
    <property type="term" value="P:pantothenate biosynthetic process"/>
    <property type="evidence" value="ECO:0007669"/>
    <property type="project" value="InterPro"/>
</dbReference>
<dbReference type="AlphaFoldDB" id="A0A645I5T1"/>
<reference evidence="1" key="1">
    <citation type="submission" date="2019-08" db="EMBL/GenBank/DDBJ databases">
        <authorList>
            <person name="Kucharzyk K."/>
            <person name="Murdoch R.W."/>
            <person name="Higgins S."/>
            <person name="Loffler F."/>
        </authorList>
    </citation>
    <scope>NUCLEOTIDE SEQUENCE</scope>
</reference>
<dbReference type="SUPFAM" id="SSF52374">
    <property type="entry name" value="Nucleotidylyl transferase"/>
    <property type="match status" value="1"/>
</dbReference>
<evidence type="ECO:0008006" key="2">
    <source>
        <dbReference type="Google" id="ProtNLM"/>
    </source>
</evidence>